<name>A0A1X0Q916_9MICR</name>
<keyword evidence="2" id="KW-1185">Reference proteome</keyword>
<dbReference type="Proteomes" id="UP000192356">
    <property type="component" value="Unassembled WGS sequence"/>
</dbReference>
<accession>A0A1X0Q916</accession>
<dbReference type="EMBL" id="LVKB01000108">
    <property type="protein sequence ID" value="ORD96266.1"/>
    <property type="molecule type" value="Genomic_DNA"/>
</dbReference>
<evidence type="ECO:0000313" key="2">
    <source>
        <dbReference type="Proteomes" id="UP000192356"/>
    </source>
</evidence>
<organism evidence="1 2">
    <name type="scientific">Hepatospora eriocheir</name>
    <dbReference type="NCBI Taxonomy" id="1081669"/>
    <lineage>
        <taxon>Eukaryota</taxon>
        <taxon>Fungi</taxon>
        <taxon>Fungi incertae sedis</taxon>
        <taxon>Microsporidia</taxon>
        <taxon>Hepatosporidae</taxon>
        <taxon>Hepatospora</taxon>
    </lineage>
</organism>
<dbReference type="VEuPathDB" id="MicrosporidiaDB:HERIO_1793"/>
<protein>
    <submittedName>
        <fullName evidence="1">Uncharacterized protein</fullName>
    </submittedName>
</protein>
<reference evidence="1 2" key="1">
    <citation type="journal article" date="2017" name="Environ. Microbiol.">
        <title>Decay of the glycolytic pathway and adaptation to intranuclear parasitism within Enterocytozoonidae microsporidia.</title>
        <authorList>
            <person name="Wiredu Boakye D."/>
            <person name="Jaroenlak P."/>
            <person name="Prachumwat A."/>
            <person name="Williams T.A."/>
            <person name="Bateman K.S."/>
            <person name="Itsathitphaisarn O."/>
            <person name="Sritunyalucksana K."/>
            <person name="Paszkiewicz K.H."/>
            <person name="Moore K.A."/>
            <person name="Stentiford G.D."/>
            <person name="Williams B.A."/>
        </authorList>
    </citation>
    <scope>NUCLEOTIDE SEQUENCE [LARGE SCALE GENOMIC DNA]</scope>
    <source>
        <strain evidence="1 2">GB1</strain>
    </source>
</reference>
<evidence type="ECO:0000313" key="1">
    <source>
        <dbReference type="EMBL" id="ORD96266.1"/>
    </source>
</evidence>
<proteinExistence type="predicted"/>
<gene>
    <name evidence="1" type="ORF">HERIO_1793</name>
</gene>
<dbReference type="AlphaFoldDB" id="A0A1X0Q916"/>
<sequence length="72" mass="8576">MTRKRELVDKTNNPKSYSPKKNKVIEEIDNCEIIESDDLIVLDLIDDSYEIEYQDESTTSILKREMKIEDFF</sequence>
<comment type="caution">
    <text evidence="1">The sequence shown here is derived from an EMBL/GenBank/DDBJ whole genome shotgun (WGS) entry which is preliminary data.</text>
</comment>